<evidence type="ECO:0000313" key="12">
    <source>
        <dbReference type="EMBL" id="KAG3225533.1"/>
    </source>
</evidence>
<keyword evidence="5" id="KW-0378">Hydrolase</keyword>
<comment type="caution">
    <text evidence="12">The sequence shown here is derived from an EMBL/GenBank/DDBJ whole genome shotgun (WGS) entry which is preliminary data.</text>
</comment>
<dbReference type="InterPro" id="IPR041588">
    <property type="entry name" value="Integrase_H2C2"/>
</dbReference>
<feature type="domain" description="Integrase catalytic" evidence="7">
    <location>
        <begin position="327"/>
        <end position="509"/>
    </location>
</feature>
<keyword evidence="1" id="KW-0808">Transferase</keyword>
<dbReference type="VEuPathDB" id="FungiDB:PC110_g20481"/>
<protein>
    <recommendedName>
        <fullName evidence="7">Integrase catalytic domain-containing protein</fullName>
    </recommendedName>
</protein>
<evidence type="ECO:0000313" key="13">
    <source>
        <dbReference type="Proteomes" id="UP000760860"/>
    </source>
</evidence>
<evidence type="ECO:0000313" key="8">
    <source>
        <dbReference type="EMBL" id="KAG2868647.1"/>
    </source>
</evidence>
<dbReference type="Gene3D" id="1.10.340.70">
    <property type="match status" value="1"/>
</dbReference>
<dbReference type="Proteomes" id="UP000774804">
    <property type="component" value="Unassembled WGS sequence"/>
</dbReference>
<dbReference type="InterPro" id="IPR036397">
    <property type="entry name" value="RNaseH_sf"/>
</dbReference>
<keyword evidence="4" id="KW-0255">Endonuclease</keyword>
<dbReference type="PANTHER" id="PTHR37984">
    <property type="entry name" value="PROTEIN CBG26694"/>
    <property type="match status" value="1"/>
</dbReference>
<evidence type="ECO:0000256" key="1">
    <source>
        <dbReference type="ARBA" id="ARBA00022679"/>
    </source>
</evidence>
<dbReference type="InterPro" id="IPR001584">
    <property type="entry name" value="Integrase_cat-core"/>
</dbReference>
<organism evidence="12 13">
    <name type="scientific">Phytophthora cactorum</name>
    <dbReference type="NCBI Taxonomy" id="29920"/>
    <lineage>
        <taxon>Eukaryota</taxon>
        <taxon>Sar</taxon>
        <taxon>Stramenopiles</taxon>
        <taxon>Oomycota</taxon>
        <taxon>Peronosporomycetes</taxon>
        <taxon>Peronosporales</taxon>
        <taxon>Peronosporaceae</taxon>
        <taxon>Phytophthora</taxon>
    </lineage>
</organism>
<sequence length="622" mass="71741">MSTLLKKKDKRNTKIHFNDEQLKTFKELKRRLCSPPVLHLPDFSQPMHLHTDASKFAVGGVLFQVVDGVERPIAYTSRKMKPAELNYPMQQQELLAIVHTLAAFRIYCLDKPPIAETDHKSLKGLFTQKMANRRLACWYDILAEYNPTFSYLPGAKNGIADALSRRPDLQPETKYFHDLSVTSFDDTSFSLALSEVSTDTELMKKIKSDYTQDREIQAIFAAIKHRISTSETKTQRQRHKLYRYYSEANGLLWYQTPTDDTPRIVVPNDVKLRQTIISESHDTNYGGHPGAERTYLTLARHRYRSKMLKSIQKVIADCEPCRRNKPRLSKPPGLLEPLSITDERWQSISMDFITDLPRTKRDVDSIWVVVDRLTKRCRFVPTTKTVTAEGVARLFIDNIWKHHGIPKSIVSYRDRKFVSAFWKHVFKSVGTKLNMTVAHRAQGDGQTERMNRTLEEYLRCFVGIMQDDWDVHLTNAEFAVSSVVNSSTKLAPFEADLGYIPRNPLQLAADQLSKVPRSRQAVEFHERQAMILLRCREALAQAHERMKDMYDRNRAEKIFEVGDRVYLSTQNLDPKHTGLPASTKFGPKWIGPYTVVRKVHNHAYELNIQTGSLKPYMLVQAK</sequence>
<dbReference type="Proteomes" id="UP000735874">
    <property type="component" value="Unassembled WGS sequence"/>
</dbReference>
<dbReference type="GO" id="GO:0003964">
    <property type="term" value="F:RNA-directed DNA polymerase activity"/>
    <property type="evidence" value="ECO:0007669"/>
    <property type="project" value="UniProtKB-KW"/>
</dbReference>
<evidence type="ECO:0000256" key="4">
    <source>
        <dbReference type="ARBA" id="ARBA00022759"/>
    </source>
</evidence>
<dbReference type="Proteomes" id="UP000736787">
    <property type="component" value="Unassembled WGS sequence"/>
</dbReference>
<keyword evidence="3" id="KW-0540">Nuclease</keyword>
<dbReference type="PROSITE" id="PS50994">
    <property type="entry name" value="INTEGRASE"/>
    <property type="match status" value="1"/>
</dbReference>
<dbReference type="Proteomes" id="UP000760860">
    <property type="component" value="Unassembled WGS sequence"/>
</dbReference>
<dbReference type="GO" id="GO:0015074">
    <property type="term" value="P:DNA integration"/>
    <property type="evidence" value="ECO:0007669"/>
    <property type="project" value="InterPro"/>
</dbReference>
<dbReference type="EMBL" id="RCMI01000043">
    <property type="protein sequence ID" value="KAG2939994.1"/>
    <property type="molecule type" value="Genomic_DNA"/>
</dbReference>
<dbReference type="CDD" id="cd09274">
    <property type="entry name" value="RNase_HI_RT_Ty3"/>
    <property type="match status" value="1"/>
</dbReference>
<dbReference type="VEuPathDB" id="FungiDB:PC110_g20181"/>
<dbReference type="EMBL" id="RCMV01000081">
    <property type="protein sequence ID" value="KAG3225533.1"/>
    <property type="molecule type" value="Genomic_DNA"/>
</dbReference>
<dbReference type="GO" id="GO:0004519">
    <property type="term" value="F:endonuclease activity"/>
    <property type="evidence" value="ECO:0007669"/>
    <property type="project" value="UniProtKB-KW"/>
</dbReference>
<dbReference type="Pfam" id="PF17921">
    <property type="entry name" value="Integrase_H2C2"/>
    <property type="match status" value="1"/>
</dbReference>
<dbReference type="SUPFAM" id="SSF56672">
    <property type="entry name" value="DNA/RNA polymerases"/>
    <property type="match status" value="1"/>
</dbReference>
<dbReference type="SUPFAM" id="SSF53098">
    <property type="entry name" value="Ribonuclease H-like"/>
    <property type="match status" value="1"/>
</dbReference>
<evidence type="ECO:0000259" key="7">
    <source>
        <dbReference type="PROSITE" id="PS50994"/>
    </source>
</evidence>
<name>A0A8T1IN33_9STRA</name>
<evidence type="ECO:0000313" key="9">
    <source>
        <dbReference type="EMBL" id="KAG2939994.1"/>
    </source>
</evidence>
<dbReference type="EMBL" id="RCMK01000106">
    <property type="protein sequence ID" value="KAG2948629.1"/>
    <property type="molecule type" value="Genomic_DNA"/>
</dbReference>
<dbReference type="EMBL" id="RCML01000041">
    <property type="protein sequence ID" value="KAG2996018.1"/>
    <property type="molecule type" value="Genomic_DNA"/>
</dbReference>
<evidence type="ECO:0000256" key="5">
    <source>
        <dbReference type="ARBA" id="ARBA00022801"/>
    </source>
</evidence>
<dbReference type="EMBL" id="RCMG01000009">
    <property type="protein sequence ID" value="KAG2868647.1"/>
    <property type="molecule type" value="Genomic_DNA"/>
</dbReference>
<dbReference type="Pfam" id="PF17917">
    <property type="entry name" value="RT_RNaseH"/>
    <property type="match status" value="1"/>
</dbReference>
<keyword evidence="6" id="KW-0695">RNA-directed DNA polymerase</keyword>
<dbReference type="InterPro" id="IPR043502">
    <property type="entry name" value="DNA/RNA_pol_sf"/>
</dbReference>
<dbReference type="AlphaFoldDB" id="A0A8T1IN33"/>
<dbReference type="Gene3D" id="3.30.420.10">
    <property type="entry name" value="Ribonuclease H-like superfamily/Ribonuclease H"/>
    <property type="match status" value="1"/>
</dbReference>
<dbReference type="InterPro" id="IPR050951">
    <property type="entry name" value="Retrovirus_Pol_polyprotein"/>
</dbReference>
<gene>
    <name evidence="8" type="ORF">PC113_g875</name>
    <name evidence="9" type="ORF">PC115_g2811</name>
    <name evidence="10" type="ORF">PC117_g5867</name>
    <name evidence="11" type="ORF">PC118_g2696</name>
    <name evidence="12" type="ORF">PC129_g3860</name>
</gene>
<dbReference type="InterPro" id="IPR012337">
    <property type="entry name" value="RNaseH-like_sf"/>
</dbReference>
<proteinExistence type="predicted"/>
<dbReference type="GO" id="GO:0003676">
    <property type="term" value="F:nucleic acid binding"/>
    <property type="evidence" value="ECO:0007669"/>
    <property type="project" value="InterPro"/>
</dbReference>
<keyword evidence="2" id="KW-0548">Nucleotidyltransferase</keyword>
<accession>A0A8T1IN33</accession>
<evidence type="ECO:0000256" key="3">
    <source>
        <dbReference type="ARBA" id="ARBA00022722"/>
    </source>
</evidence>
<evidence type="ECO:0000313" key="11">
    <source>
        <dbReference type="EMBL" id="KAG2996018.1"/>
    </source>
</evidence>
<dbReference type="Proteomes" id="UP000697107">
    <property type="component" value="Unassembled WGS sequence"/>
</dbReference>
<dbReference type="Gene3D" id="3.10.20.370">
    <property type="match status" value="1"/>
</dbReference>
<dbReference type="InterPro" id="IPR041373">
    <property type="entry name" value="RT_RNaseH"/>
</dbReference>
<dbReference type="GO" id="GO:0016787">
    <property type="term" value="F:hydrolase activity"/>
    <property type="evidence" value="ECO:0007669"/>
    <property type="project" value="UniProtKB-KW"/>
</dbReference>
<reference evidence="12" key="1">
    <citation type="submission" date="2018-05" db="EMBL/GenBank/DDBJ databases">
        <title>Effector identification in a new, highly contiguous assembly of the strawberry crown rot pathogen Phytophthora cactorum.</title>
        <authorList>
            <person name="Armitage A.D."/>
            <person name="Nellist C.F."/>
            <person name="Bates H."/>
            <person name="Vickerstaff R.J."/>
            <person name="Harrison R.J."/>
        </authorList>
    </citation>
    <scope>NUCLEOTIDE SEQUENCE</scope>
    <source>
        <strain evidence="8">15-7</strain>
        <strain evidence="9">4032</strain>
        <strain evidence="10">4040</strain>
        <strain evidence="11">P415</strain>
        <strain evidence="12">P421</strain>
    </source>
</reference>
<evidence type="ECO:0000256" key="6">
    <source>
        <dbReference type="ARBA" id="ARBA00022918"/>
    </source>
</evidence>
<dbReference type="FunFam" id="3.10.20.370:FF:000001">
    <property type="entry name" value="Retrovirus-related Pol polyprotein from transposon 17.6-like protein"/>
    <property type="match status" value="1"/>
</dbReference>
<evidence type="ECO:0000313" key="10">
    <source>
        <dbReference type="EMBL" id="KAG2948629.1"/>
    </source>
</evidence>
<dbReference type="PANTHER" id="PTHR37984:SF5">
    <property type="entry name" value="PROTEIN NYNRIN-LIKE"/>
    <property type="match status" value="1"/>
</dbReference>
<evidence type="ECO:0000256" key="2">
    <source>
        <dbReference type="ARBA" id="ARBA00022695"/>
    </source>
</evidence>